<dbReference type="AlphaFoldDB" id="A0A371F028"/>
<dbReference type="EMBL" id="QJKJ01011248">
    <property type="protein sequence ID" value="RDX71645.1"/>
    <property type="molecule type" value="Genomic_DNA"/>
</dbReference>
<keyword evidence="2" id="KW-1185">Reference proteome</keyword>
<comment type="caution">
    <text evidence="1">The sequence shown here is derived from an EMBL/GenBank/DDBJ whole genome shotgun (WGS) entry which is preliminary data.</text>
</comment>
<sequence>MCFCGLSLEEKGWRLYNLDAENILNLMMLCSLKMSFLLLTNASDVQDDSNPSTQVLWNGDPSLIDESRMGINDERESRNIGESVGDAQDVILTQRQSSENLVNENLGRF</sequence>
<dbReference type="Proteomes" id="UP000257109">
    <property type="component" value="Unassembled WGS sequence"/>
</dbReference>
<name>A0A371F028_MUCPR</name>
<proteinExistence type="predicted"/>
<accession>A0A371F028</accession>
<evidence type="ECO:0000313" key="1">
    <source>
        <dbReference type="EMBL" id="RDX71645.1"/>
    </source>
</evidence>
<reference evidence="1" key="1">
    <citation type="submission" date="2018-05" db="EMBL/GenBank/DDBJ databases">
        <title>Draft genome of Mucuna pruriens seed.</title>
        <authorList>
            <person name="Nnadi N.E."/>
            <person name="Vos R."/>
            <person name="Hasami M.H."/>
            <person name="Devisetty U.K."/>
            <person name="Aguiy J.C."/>
        </authorList>
    </citation>
    <scope>NUCLEOTIDE SEQUENCE [LARGE SCALE GENOMIC DNA]</scope>
    <source>
        <strain evidence="1">JCA_2017</strain>
    </source>
</reference>
<gene>
    <name evidence="1" type="ORF">CR513_48978</name>
</gene>
<organism evidence="1 2">
    <name type="scientific">Mucuna pruriens</name>
    <name type="common">Velvet bean</name>
    <name type="synonym">Dolichos pruriens</name>
    <dbReference type="NCBI Taxonomy" id="157652"/>
    <lineage>
        <taxon>Eukaryota</taxon>
        <taxon>Viridiplantae</taxon>
        <taxon>Streptophyta</taxon>
        <taxon>Embryophyta</taxon>
        <taxon>Tracheophyta</taxon>
        <taxon>Spermatophyta</taxon>
        <taxon>Magnoliopsida</taxon>
        <taxon>eudicotyledons</taxon>
        <taxon>Gunneridae</taxon>
        <taxon>Pentapetalae</taxon>
        <taxon>rosids</taxon>
        <taxon>fabids</taxon>
        <taxon>Fabales</taxon>
        <taxon>Fabaceae</taxon>
        <taxon>Papilionoideae</taxon>
        <taxon>50 kb inversion clade</taxon>
        <taxon>NPAAA clade</taxon>
        <taxon>indigoferoid/millettioid clade</taxon>
        <taxon>Phaseoleae</taxon>
        <taxon>Mucuna</taxon>
    </lineage>
</organism>
<evidence type="ECO:0000313" key="2">
    <source>
        <dbReference type="Proteomes" id="UP000257109"/>
    </source>
</evidence>
<feature type="non-terminal residue" evidence="1">
    <location>
        <position position="1"/>
    </location>
</feature>
<protein>
    <submittedName>
        <fullName evidence="1">Uncharacterized protein</fullName>
    </submittedName>
</protein>